<dbReference type="Pfam" id="PF21799">
    <property type="entry name" value="MurD-like_N"/>
    <property type="match status" value="1"/>
</dbReference>
<comment type="similarity">
    <text evidence="7">Belongs to the MurCDEF family.</text>
</comment>
<dbReference type="SUPFAM" id="SSF51984">
    <property type="entry name" value="MurCD N-terminal domain"/>
    <property type="match status" value="1"/>
</dbReference>
<comment type="caution">
    <text evidence="11">The sequence shown here is derived from an EMBL/GenBank/DDBJ whole genome shotgun (WGS) entry which is preliminary data.</text>
</comment>
<organism evidence="11 12">
    <name type="scientific">Schleiferia thermophila</name>
    <dbReference type="NCBI Taxonomy" id="884107"/>
    <lineage>
        <taxon>Bacteria</taxon>
        <taxon>Pseudomonadati</taxon>
        <taxon>Bacteroidota</taxon>
        <taxon>Flavobacteriia</taxon>
        <taxon>Flavobacteriales</taxon>
        <taxon>Schleiferiaceae</taxon>
        <taxon>Schleiferia</taxon>
    </lineage>
</organism>
<evidence type="ECO:0000256" key="2">
    <source>
        <dbReference type="ARBA" id="ARBA00004752"/>
    </source>
</evidence>
<dbReference type="Pfam" id="PF08245">
    <property type="entry name" value="Mur_ligase_M"/>
    <property type="match status" value="1"/>
</dbReference>
<dbReference type="GO" id="GO:0008764">
    <property type="term" value="F:UDP-N-acetylmuramoylalanine-D-glutamate ligase activity"/>
    <property type="evidence" value="ECO:0007669"/>
    <property type="project" value="UniProtKB-UniRule"/>
</dbReference>
<reference evidence="11 12" key="1">
    <citation type="submission" date="2018-07" db="EMBL/GenBank/DDBJ databases">
        <title>Genomic Encyclopedia of Type Strains, Phase IV (KMG-IV): sequencing the most valuable type-strain genomes for metagenomic binning, comparative biology and taxonomic classification.</title>
        <authorList>
            <person name="Goeker M."/>
        </authorList>
    </citation>
    <scope>NUCLEOTIDE SEQUENCE [LARGE SCALE GENOMIC DNA]</scope>
    <source>
        <strain evidence="11 12">DSM 21410</strain>
    </source>
</reference>
<dbReference type="PANTHER" id="PTHR43692:SF1">
    <property type="entry name" value="UDP-N-ACETYLMURAMOYLALANINE--D-GLUTAMATE LIGASE"/>
    <property type="match status" value="1"/>
</dbReference>
<dbReference type="UniPathway" id="UPA00219"/>
<dbReference type="Pfam" id="PF02875">
    <property type="entry name" value="Mur_ligase_C"/>
    <property type="match status" value="1"/>
</dbReference>
<comment type="catalytic activity">
    <reaction evidence="7 8">
        <text>UDP-N-acetyl-alpha-D-muramoyl-L-alanine + D-glutamate + ATP = UDP-N-acetyl-alpha-D-muramoyl-L-alanyl-D-glutamate + ADP + phosphate + H(+)</text>
        <dbReference type="Rhea" id="RHEA:16429"/>
        <dbReference type="ChEBI" id="CHEBI:15378"/>
        <dbReference type="ChEBI" id="CHEBI:29986"/>
        <dbReference type="ChEBI" id="CHEBI:30616"/>
        <dbReference type="ChEBI" id="CHEBI:43474"/>
        <dbReference type="ChEBI" id="CHEBI:83898"/>
        <dbReference type="ChEBI" id="CHEBI:83900"/>
        <dbReference type="ChEBI" id="CHEBI:456216"/>
        <dbReference type="EC" id="6.3.2.9"/>
    </reaction>
</comment>
<dbReference type="GO" id="GO:0009252">
    <property type="term" value="P:peptidoglycan biosynthetic process"/>
    <property type="evidence" value="ECO:0007669"/>
    <property type="project" value="UniProtKB-UniRule"/>
</dbReference>
<gene>
    <name evidence="7" type="primary">murD</name>
    <name evidence="11" type="ORF">DES35_10118</name>
</gene>
<feature type="domain" description="Mur ligase C-terminal" evidence="9">
    <location>
        <begin position="315"/>
        <end position="428"/>
    </location>
</feature>
<keyword evidence="5 7" id="KW-0547">Nucleotide-binding</keyword>
<protein>
    <recommendedName>
        <fullName evidence="7 8">UDP-N-acetylmuramoylalanine--D-glutamate ligase</fullName>
        <ecNumber evidence="7 8">6.3.2.9</ecNumber>
    </recommendedName>
    <alternativeName>
        <fullName evidence="7">D-glutamic acid-adding enzyme</fullName>
    </alternativeName>
    <alternativeName>
        <fullName evidence="7">UDP-N-acetylmuramoyl-L-alanyl-D-glutamate synthetase</fullName>
    </alternativeName>
</protein>
<dbReference type="InterPro" id="IPR036565">
    <property type="entry name" value="Mur-like_cat_sf"/>
</dbReference>
<sequence>MKAPREIQNIAIIGAGESGTGAALLARHLGMTVYLSDAGRISDKYKEKLLQNGIACQEGTHQLEKILETDVVIKSPGVPDKSPVVQKALESGVSVISEIEFASWYTTKPIVAITGTNGKTTTTALTGHIFTTAGIRTGIGGNIGRSFAELVMHDEQYETYVLEVSSFQLDGCYTFAPDIAILTNITPDHLDRYDYKFENYIASKFRIAQSQKPDQVFVYCADDEATVTNLPKFAIQSRKIAFSALKEPEEGAYLLNENEFIVKINTMDTMIIKDFKLKGTHNAYNSMAAAIAARIHEIRQEKIKEAFSDFRGVEHRLESVATIGGIEFINDSKATNVNSVIYALSSIKRPIVWIAGGVDKGNDYSALHDLVKTYVKAIVCLGKDNSKLLDEFTGMVDVIADTHNMEQAVKTAYSLASKGDAVLLSPACASFDLFENYEDRGNQFKFWVRQL</sequence>
<comment type="pathway">
    <text evidence="2 7 8">Cell wall biogenesis; peptidoglycan biosynthesis.</text>
</comment>
<accession>A0A369A8J9</accession>
<dbReference type="PANTHER" id="PTHR43692">
    <property type="entry name" value="UDP-N-ACETYLMURAMOYLALANINE--D-GLUTAMATE LIGASE"/>
    <property type="match status" value="1"/>
</dbReference>
<dbReference type="GO" id="GO:0005524">
    <property type="term" value="F:ATP binding"/>
    <property type="evidence" value="ECO:0007669"/>
    <property type="project" value="UniProtKB-UniRule"/>
</dbReference>
<feature type="binding site" evidence="7">
    <location>
        <begin position="115"/>
        <end position="121"/>
    </location>
    <ligand>
        <name>ATP</name>
        <dbReference type="ChEBI" id="CHEBI:30616"/>
    </ligand>
</feature>
<dbReference type="GO" id="GO:0071555">
    <property type="term" value="P:cell wall organization"/>
    <property type="evidence" value="ECO:0007669"/>
    <property type="project" value="UniProtKB-KW"/>
</dbReference>
<evidence type="ECO:0000259" key="10">
    <source>
        <dbReference type="Pfam" id="PF08245"/>
    </source>
</evidence>
<keyword evidence="6 7" id="KW-0067">ATP-binding</keyword>
<feature type="domain" description="Mur ligase central" evidence="10">
    <location>
        <begin position="113"/>
        <end position="293"/>
    </location>
</feature>
<dbReference type="GO" id="GO:0051301">
    <property type="term" value="P:cell division"/>
    <property type="evidence" value="ECO:0007669"/>
    <property type="project" value="UniProtKB-KW"/>
</dbReference>
<keyword evidence="7 8" id="KW-0131">Cell cycle</keyword>
<evidence type="ECO:0000256" key="8">
    <source>
        <dbReference type="RuleBase" id="RU003664"/>
    </source>
</evidence>
<dbReference type="Gene3D" id="3.40.50.720">
    <property type="entry name" value="NAD(P)-binding Rossmann-like Domain"/>
    <property type="match status" value="1"/>
</dbReference>
<dbReference type="Gene3D" id="3.90.190.20">
    <property type="entry name" value="Mur ligase, C-terminal domain"/>
    <property type="match status" value="1"/>
</dbReference>
<keyword evidence="7 8" id="KW-0132">Cell division</keyword>
<evidence type="ECO:0000256" key="7">
    <source>
        <dbReference type="HAMAP-Rule" id="MF_00639"/>
    </source>
</evidence>
<dbReference type="Proteomes" id="UP000253517">
    <property type="component" value="Unassembled WGS sequence"/>
</dbReference>
<dbReference type="Gene3D" id="3.40.1190.10">
    <property type="entry name" value="Mur-like, catalytic domain"/>
    <property type="match status" value="1"/>
</dbReference>
<dbReference type="SUPFAM" id="SSF53244">
    <property type="entry name" value="MurD-like peptide ligases, peptide-binding domain"/>
    <property type="match status" value="1"/>
</dbReference>
<name>A0A369A8J9_9FLAO</name>
<dbReference type="SUPFAM" id="SSF53623">
    <property type="entry name" value="MurD-like peptide ligases, catalytic domain"/>
    <property type="match status" value="1"/>
</dbReference>
<evidence type="ECO:0000313" key="12">
    <source>
        <dbReference type="Proteomes" id="UP000253517"/>
    </source>
</evidence>
<evidence type="ECO:0000256" key="5">
    <source>
        <dbReference type="ARBA" id="ARBA00022741"/>
    </source>
</evidence>
<keyword evidence="12" id="KW-1185">Reference proteome</keyword>
<proteinExistence type="inferred from homology"/>
<dbReference type="AlphaFoldDB" id="A0A369A8J9"/>
<evidence type="ECO:0000256" key="1">
    <source>
        <dbReference type="ARBA" id="ARBA00004496"/>
    </source>
</evidence>
<comment type="function">
    <text evidence="7 8">Cell wall formation. Catalyzes the addition of glutamate to the nucleotide precursor UDP-N-acetylmuramoyl-L-alanine (UMA).</text>
</comment>
<dbReference type="InterPro" id="IPR004101">
    <property type="entry name" value="Mur_ligase_C"/>
</dbReference>
<keyword evidence="7 8" id="KW-0961">Cell wall biogenesis/degradation</keyword>
<evidence type="ECO:0000256" key="4">
    <source>
        <dbReference type="ARBA" id="ARBA00022598"/>
    </source>
</evidence>
<keyword evidence="7 8" id="KW-0133">Cell shape</keyword>
<evidence type="ECO:0000259" key="9">
    <source>
        <dbReference type="Pfam" id="PF02875"/>
    </source>
</evidence>
<evidence type="ECO:0000256" key="6">
    <source>
        <dbReference type="ARBA" id="ARBA00022840"/>
    </source>
</evidence>
<dbReference type="InterPro" id="IPR005762">
    <property type="entry name" value="MurD"/>
</dbReference>
<evidence type="ECO:0000313" key="11">
    <source>
        <dbReference type="EMBL" id="RCX04748.1"/>
    </source>
</evidence>
<dbReference type="InterPro" id="IPR013221">
    <property type="entry name" value="Mur_ligase_cen"/>
</dbReference>
<dbReference type="EC" id="6.3.2.9" evidence="7 8"/>
<keyword evidence="7 8" id="KW-0573">Peptidoglycan synthesis</keyword>
<keyword evidence="3 7" id="KW-0963">Cytoplasm</keyword>
<dbReference type="GO" id="GO:0005737">
    <property type="term" value="C:cytoplasm"/>
    <property type="evidence" value="ECO:0007669"/>
    <property type="project" value="UniProtKB-SubCell"/>
</dbReference>
<dbReference type="GO" id="GO:0008360">
    <property type="term" value="P:regulation of cell shape"/>
    <property type="evidence" value="ECO:0007669"/>
    <property type="project" value="UniProtKB-KW"/>
</dbReference>
<comment type="subcellular location">
    <subcellularLocation>
        <location evidence="1 7 8">Cytoplasm</location>
    </subcellularLocation>
</comment>
<keyword evidence="4 7" id="KW-0436">Ligase</keyword>
<dbReference type="HAMAP" id="MF_00639">
    <property type="entry name" value="MurD"/>
    <property type="match status" value="1"/>
</dbReference>
<dbReference type="NCBIfam" id="TIGR01087">
    <property type="entry name" value="murD"/>
    <property type="match status" value="1"/>
</dbReference>
<evidence type="ECO:0000256" key="3">
    <source>
        <dbReference type="ARBA" id="ARBA00022490"/>
    </source>
</evidence>
<dbReference type="EMBL" id="QPJS01000001">
    <property type="protein sequence ID" value="RCX04748.1"/>
    <property type="molecule type" value="Genomic_DNA"/>
</dbReference>
<dbReference type="InterPro" id="IPR036615">
    <property type="entry name" value="Mur_ligase_C_dom_sf"/>
</dbReference>